<comment type="caution">
    <text evidence="1">The sequence shown here is derived from an EMBL/GenBank/DDBJ whole genome shotgun (WGS) entry which is preliminary data.</text>
</comment>
<evidence type="ECO:0000313" key="2">
    <source>
        <dbReference type="Proteomes" id="UP000035909"/>
    </source>
</evidence>
<sequence length="150" mass="16568">MQNKKVHVIIKSETFSNFTGVMVGAYFENGKTVEPIPYRDAQTLGAIMEVETDEGQNPNPAETMWRGYNTTDADQAKKVIQSAEPVEKRIGKKAKVEQPKQALPTFTRDELEAIADKSGIAGLRKVGETFGIKARSIEELIEEILAAQEA</sequence>
<dbReference type="Proteomes" id="UP000035909">
    <property type="component" value="Unassembled WGS sequence"/>
</dbReference>
<gene>
    <name evidence="1" type="ORF">ABT57_06365</name>
</gene>
<dbReference type="EMBL" id="LDOU01000006">
    <property type="protein sequence ID" value="KLV10196.1"/>
    <property type="molecule type" value="Genomic_DNA"/>
</dbReference>
<dbReference type="STRING" id="320778.ABT57_06365"/>
<accession>A0A0J1HF08</accession>
<dbReference type="OrthoDB" id="6626633at2"/>
<dbReference type="RefSeq" id="WP_047884359.1">
    <property type="nucleotide sequence ID" value="NZ_CP071326.1"/>
</dbReference>
<name>A0A0J1HF08_9GAMM</name>
<organism evidence="1 2">
    <name type="scientific">Photobacterium ganghwense</name>
    <dbReference type="NCBI Taxonomy" id="320778"/>
    <lineage>
        <taxon>Bacteria</taxon>
        <taxon>Pseudomonadati</taxon>
        <taxon>Pseudomonadota</taxon>
        <taxon>Gammaproteobacteria</taxon>
        <taxon>Vibrionales</taxon>
        <taxon>Vibrionaceae</taxon>
        <taxon>Photobacterium</taxon>
    </lineage>
</organism>
<evidence type="ECO:0000313" key="1">
    <source>
        <dbReference type="EMBL" id="KLV10196.1"/>
    </source>
</evidence>
<keyword evidence="2" id="KW-1185">Reference proteome</keyword>
<protein>
    <submittedName>
        <fullName evidence="1">Uncharacterized protein</fullName>
    </submittedName>
</protein>
<reference evidence="1 2" key="1">
    <citation type="submission" date="2015-05" db="EMBL/GenBank/DDBJ databases">
        <title>Photobacterium galathea sp. nov.</title>
        <authorList>
            <person name="Machado H."/>
            <person name="Gram L."/>
        </authorList>
    </citation>
    <scope>NUCLEOTIDE SEQUENCE [LARGE SCALE GENOMIC DNA]</scope>
    <source>
        <strain evidence="1 2">DSM 22954</strain>
    </source>
</reference>
<proteinExistence type="predicted"/>
<dbReference type="PATRIC" id="fig|320778.3.peg.1370"/>
<dbReference type="AlphaFoldDB" id="A0A0J1HF08"/>